<evidence type="ECO:0000313" key="5">
    <source>
        <dbReference type="Proteomes" id="UP001160148"/>
    </source>
</evidence>
<feature type="region of interest" description="Disordered" evidence="2">
    <location>
        <begin position="32"/>
        <end position="51"/>
    </location>
</feature>
<accession>A0AAV0XXZ2</accession>
<dbReference type="PROSITE" id="PS51031">
    <property type="entry name" value="BESS"/>
    <property type="match status" value="1"/>
</dbReference>
<feature type="region of interest" description="Disordered" evidence="2">
    <location>
        <begin position="1"/>
        <end position="26"/>
    </location>
</feature>
<sequence>MEDENPTEDSPDIGIAATNADPSHDLTEQIDTCQHRSREQKKSQIEKNSDSPSLFQQKVLKVLDKSHNEDDDEDKHFLLSFLPGMKAIDNSSKMDARIEFMQAILSYCNLKCVFILLLKKIKNNIPCNN</sequence>
<dbReference type="AlphaFoldDB" id="A0AAV0XXZ2"/>
<dbReference type="GO" id="GO:0005634">
    <property type="term" value="C:nucleus"/>
    <property type="evidence" value="ECO:0007669"/>
    <property type="project" value="UniProtKB-SubCell"/>
</dbReference>
<keyword evidence="5" id="KW-1185">Reference proteome</keyword>
<feature type="compositionally biased region" description="Acidic residues" evidence="2">
    <location>
        <begin position="1"/>
        <end position="11"/>
    </location>
</feature>
<dbReference type="Proteomes" id="UP001160148">
    <property type="component" value="Unassembled WGS sequence"/>
</dbReference>
<dbReference type="EMBL" id="CARXXK010001098">
    <property type="protein sequence ID" value="CAI6373465.1"/>
    <property type="molecule type" value="Genomic_DNA"/>
</dbReference>
<reference evidence="4 5" key="1">
    <citation type="submission" date="2023-01" db="EMBL/GenBank/DDBJ databases">
        <authorList>
            <person name="Whitehead M."/>
        </authorList>
    </citation>
    <scope>NUCLEOTIDE SEQUENCE [LARGE SCALE GENOMIC DNA]</scope>
</reference>
<proteinExistence type="predicted"/>
<protein>
    <recommendedName>
        <fullName evidence="3">BESS domain-containing protein</fullName>
    </recommendedName>
</protein>
<feature type="domain" description="BESS" evidence="3">
    <location>
        <begin position="71"/>
        <end position="110"/>
    </location>
</feature>
<comment type="subcellular location">
    <subcellularLocation>
        <location evidence="1">Nucleus</location>
    </subcellularLocation>
</comment>
<comment type="caution">
    <text evidence="4">The sequence shown here is derived from an EMBL/GenBank/DDBJ whole genome shotgun (WGS) entry which is preliminary data.</text>
</comment>
<dbReference type="GO" id="GO:0003677">
    <property type="term" value="F:DNA binding"/>
    <property type="evidence" value="ECO:0007669"/>
    <property type="project" value="InterPro"/>
</dbReference>
<gene>
    <name evidence="4" type="ORF">MEUPH1_LOCUS27214</name>
</gene>
<evidence type="ECO:0000259" key="3">
    <source>
        <dbReference type="PROSITE" id="PS51031"/>
    </source>
</evidence>
<organism evidence="4 5">
    <name type="scientific">Macrosiphum euphorbiae</name>
    <name type="common">potato aphid</name>
    <dbReference type="NCBI Taxonomy" id="13131"/>
    <lineage>
        <taxon>Eukaryota</taxon>
        <taxon>Metazoa</taxon>
        <taxon>Ecdysozoa</taxon>
        <taxon>Arthropoda</taxon>
        <taxon>Hexapoda</taxon>
        <taxon>Insecta</taxon>
        <taxon>Pterygota</taxon>
        <taxon>Neoptera</taxon>
        <taxon>Paraneoptera</taxon>
        <taxon>Hemiptera</taxon>
        <taxon>Sternorrhyncha</taxon>
        <taxon>Aphidomorpha</taxon>
        <taxon>Aphidoidea</taxon>
        <taxon>Aphididae</taxon>
        <taxon>Macrosiphini</taxon>
        <taxon>Macrosiphum</taxon>
    </lineage>
</organism>
<dbReference type="Pfam" id="PF02944">
    <property type="entry name" value="BESS"/>
    <property type="match status" value="1"/>
</dbReference>
<name>A0AAV0XXZ2_9HEMI</name>
<feature type="compositionally biased region" description="Basic and acidic residues" evidence="2">
    <location>
        <begin position="32"/>
        <end position="49"/>
    </location>
</feature>
<evidence type="ECO:0000256" key="2">
    <source>
        <dbReference type="SAM" id="MobiDB-lite"/>
    </source>
</evidence>
<evidence type="ECO:0000313" key="4">
    <source>
        <dbReference type="EMBL" id="CAI6373465.1"/>
    </source>
</evidence>
<evidence type="ECO:0000256" key="1">
    <source>
        <dbReference type="PROSITE-ProRule" id="PRU00371"/>
    </source>
</evidence>
<dbReference type="InterPro" id="IPR004210">
    <property type="entry name" value="BESS_motif"/>
</dbReference>
<keyword evidence="1" id="KW-0539">Nucleus</keyword>